<evidence type="ECO:0000313" key="2">
    <source>
        <dbReference type="Proteomes" id="UP000694287"/>
    </source>
</evidence>
<dbReference type="Proteomes" id="UP000694287">
    <property type="component" value="Unassembled WGS sequence"/>
</dbReference>
<accession>A0ABS6UYU6</accession>
<dbReference type="EMBL" id="JADQDK010000001">
    <property type="protein sequence ID" value="MBW0137422.1"/>
    <property type="molecule type" value="Genomic_DNA"/>
</dbReference>
<name>A0ABS6UYU6_9PSEU</name>
<sequence>MSPLGFGPTVRVLADQCAGSGACRRVAPEVFGADGRGWVVLLDPHPAAERLDQVLDAQDACPLAVIEVVDENGDPLG</sequence>
<gene>
    <name evidence="1" type="ORF">I4I81_24630</name>
</gene>
<proteinExistence type="predicted"/>
<evidence type="ECO:0000313" key="1">
    <source>
        <dbReference type="EMBL" id="MBW0137422.1"/>
    </source>
</evidence>
<dbReference type="RefSeq" id="WP_218602705.1">
    <property type="nucleotide sequence ID" value="NZ_JADQDJ010000079.1"/>
</dbReference>
<organism evidence="1 2">
    <name type="scientific">Pseudonocardia abyssalis</name>
    <dbReference type="NCBI Taxonomy" id="2792008"/>
    <lineage>
        <taxon>Bacteria</taxon>
        <taxon>Bacillati</taxon>
        <taxon>Actinomycetota</taxon>
        <taxon>Actinomycetes</taxon>
        <taxon>Pseudonocardiales</taxon>
        <taxon>Pseudonocardiaceae</taxon>
        <taxon>Pseudonocardia</taxon>
    </lineage>
</organism>
<dbReference type="Pfam" id="PF13370">
    <property type="entry name" value="Fer4_13"/>
    <property type="match status" value="1"/>
</dbReference>
<keyword evidence="2" id="KW-1185">Reference proteome</keyword>
<protein>
    <submittedName>
        <fullName evidence="1">Ferredoxin</fullName>
    </submittedName>
</protein>
<reference evidence="1 2" key="1">
    <citation type="submission" date="2020-11" db="EMBL/GenBank/DDBJ databases">
        <title>Pseudonocardia abyssalis sp. nov. and Pseudonocardia oceani sp. nov., description and phylogenomic analysis of two novel actinomycetes isolated from the deep Southern Ocean.</title>
        <authorList>
            <person name="Parra J."/>
        </authorList>
    </citation>
    <scope>NUCLEOTIDE SEQUENCE [LARGE SCALE GENOMIC DNA]</scope>
    <source>
        <strain evidence="1 2">KRD-168</strain>
    </source>
</reference>
<comment type="caution">
    <text evidence="1">The sequence shown here is derived from an EMBL/GenBank/DDBJ whole genome shotgun (WGS) entry which is preliminary data.</text>
</comment>